<organism evidence="1 2">
    <name type="scientific">Pseudobacteroides cellulosolvens ATCC 35603 = DSM 2933</name>
    <dbReference type="NCBI Taxonomy" id="398512"/>
    <lineage>
        <taxon>Bacteria</taxon>
        <taxon>Bacillati</taxon>
        <taxon>Bacillota</taxon>
        <taxon>Clostridia</taxon>
        <taxon>Eubacteriales</taxon>
        <taxon>Oscillospiraceae</taxon>
        <taxon>Pseudobacteroides</taxon>
    </lineage>
</organism>
<evidence type="ECO:0000313" key="2">
    <source>
        <dbReference type="Proteomes" id="UP000036923"/>
    </source>
</evidence>
<reference evidence="2" key="1">
    <citation type="submission" date="2015-07" db="EMBL/GenBank/DDBJ databases">
        <title>Near-Complete Genome Sequence of the Cellulolytic Bacterium Bacteroides (Pseudobacteroides) cellulosolvens ATCC 35603.</title>
        <authorList>
            <person name="Dassa B."/>
            <person name="Utturkar S.M."/>
            <person name="Klingeman D.M."/>
            <person name="Hurt R.A."/>
            <person name="Keller M."/>
            <person name="Xu J."/>
            <person name="Reddy Y.H.K."/>
            <person name="Borovok I."/>
            <person name="Grinberg I.R."/>
            <person name="Lamed R."/>
            <person name="Zhivin O."/>
            <person name="Bayer E.A."/>
            <person name="Brown S.D."/>
        </authorList>
    </citation>
    <scope>NUCLEOTIDE SEQUENCE [LARGE SCALE GENOMIC DNA]</scope>
    <source>
        <strain evidence="2">DSM 2933</strain>
    </source>
</reference>
<dbReference type="Proteomes" id="UP000036923">
    <property type="component" value="Unassembled WGS sequence"/>
</dbReference>
<name>A0A0L6JKL7_9FIRM</name>
<dbReference type="RefSeq" id="WP_036944169.1">
    <property type="nucleotide sequence ID" value="NZ_JQKC01000026.1"/>
</dbReference>
<proteinExistence type="predicted"/>
<dbReference type="AlphaFoldDB" id="A0A0L6JKL7"/>
<accession>A0A0L6JKL7</accession>
<keyword evidence="2" id="KW-1185">Reference proteome</keyword>
<gene>
    <name evidence="1" type="ORF">Bccel_1187</name>
</gene>
<dbReference type="EMBL" id="LGTC01000001">
    <property type="protein sequence ID" value="KNY25927.1"/>
    <property type="molecule type" value="Genomic_DNA"/>
</dbReference>
<evidence type="ECO:0000313" key="1">
    <source>
        <dbReference type="EMBL" id="KNY25927.1"/>
    </source>
</evidence>
<comment type="caution">
    <text evidence="1">The sequence shown here is derived from an EMBL/GenBank/DDBJ whole genome shotgun (WGS) entry which is preliminary data.</text>
</comment>
<sequence>MKTNTYSQFYAIVFAEEQHELLAKLCDYMSISMDESKYKAATNAAWCGNDAYSHRKLVLLRDKRDNNILILLEVGYDASTIVVQCLSSEASKTKDFILKTLNELYNKYCDCPDYYRRPVLDLKDVYGSEEDKFKKILNQYGINYELIHYYFSE</sequence>
<protein>
    <submittedName>
        <fullName evidence="1">Uncharacterized protein</fullName>
    </submittedName>
</protein>